<dbReference type="InterPro" id="IPR044086">
    <property type="entry name" value="LUC3-like"/>
</dbReference>
<dbReference type="InterPro" id="IPR016163">
    <property type="entry name" value="Ald_DH_C"/>
</dbReference>
<evidence type="ECO:0000256" key="2">
    <source>
        <dbReference type="ARBA" id="ARBA00023002"/>
    </source>
</evidence>
<evidence type="ECO:0000256" key="4">
    <source>
        <dbReference type="RuleBase" id="RU003345"/>
    </source>
</evidence>
<dbReference type="PROSITE" id="PS00687">
    <property type="entry name" value="ALDEHYDE_DEHYDR_GLU"/>
    <property type="match status" value="1"/>
</dbReference>
<comment type="caution">
    <text evidence="6">The sequence shown here is derived from an EMBL/GenBank/DDBJ whole genome shotgun (WGS) entry which is preliminary data.</text>
</comment>
<dbReference type="PANTHER" id="PTHR42804:SF1">
    <property type="entry name" value="ALDEHYDE DEHYDROGENASE-RELATED"/>
    <property type="match status" value="1"/>
</dbReference>
<evidence type="ECO:0000256" key="1">
    <source>
        <dbReference type="ARBA" id="ARBA00009986"/>
    </source>
</evidence>
<dbReference type="SUPFAM" id="SSF53720">
    <property type="entry name" value="ALDH-like"/>
    <property type="match status" value="1"/>
</dbReference>
<feature type="domain" description="Aldehyde dehydrogenase" evidence="5">
    <location>
        <begin position="19"/>
        <end position="463"/>
    </location>
</feature>
<evidence type="ECO:0000313" key="6">
    <source>
        <dbReference type="EMBL" id="GAA4743616.1"/>
    </source>
</evidence>
<protein>
    <submittedName>
        <fullName evidence="6">Aldehyde dehydrogenase family protein</fullName>
    </submittedName>
</protein>
<organism evidence="6 7">
    <name type="scientific">Nocardioides endophyticus</name>
    <dbReference type="NCBI Taxonomy" id="1353775"/>
    <lineage>
        <taxon>Bacteria</taxon>
        <taxon>Bacillati</taxon>
        <taxon>Actinomycetota</taxon>
        <taxon>Actinomycetes</taxon>
        <taxon>Propionibacteriales</taxon>
        <taxon>Nocardioidaceae</taxon>
        <taxon>Nocardioides</taxon>
    </lineage>
</organism>
<evidence type="ECO:0000259" key="5">
    <source>
        <dbReference type="Pfam" id="PF00171"/>
    </source>
</evidence>
<keyword evidence="2 4" id="KW-0560">Oxidoreductase</keyword>
<reference evidence="7" key="1">
    <citation type="journal article" date="2019" name="Int. J. Syst. Evol. Microbiol.">
        <title>The Global Catalogue of Microorganisms (GCM) 10K type strain sequencing project: providing services to taxonomists for standard genome sequencing and annotation.</title>
        <authorList>
            <consortium name="The Broad Institute Genomics Platform"/>
            <consortium name="The Broad Institute Genome Sequencing Center for Infectious Disease"/>
            <person name="Wu L."/>
            <person name="Ma J."/>
        </authorList>
    </citation>
    <scope>NUCLEOTIDE SEQUENCE [LARGE SCALE GENOMIC DNA]</scope>
    <source>
        <strain evidence="7">JCM 18532</strain>
    </source>
</reference>
<name>A0ABP8Z1C0_9ACTN</name>
<feature type="active site" evidence="3">
    <location>
        <position position="240"/>
    </location>
</feature>
<dbReference type="InterPro" id="IPR015590">
    <property type="entry name" value="Aldehyde_DH_dom"/>
</dbReference>
<evidence type="ECO:0000256" key="3">
    <source>
        <dbReference type="PROSITE-ProRule" id="PRU10007"/>
    </source>
</evidence>
<sequence>MTELQRFSMTIDGESVGSSTVEVVNPATEQSWAEVPAATTDELDAAFAAAARAFDSWSADDDARRDALRKAAEVVMGSVDEFAQILVKEQGKPLADATGEAQGTAAWIGYFADLDIAEQEIITEGAVAQVRYPLGVVAAITPWNYPLIQAAWKFAPALRAGNTVVLKPSPYTPAATLRLGELLQGVLPAGVLNIVSGGDEVGVAMTKHPETAMVSFTGSVAAGKAVQAAVAPDLKRVTLELGGNDPAILLDDVDAAAIAEDLFWAAFTNNGQVCGVAKRVYVPEALYGEVADALARVADATPVGEGTEEGVRLGPINNRAQYDRVTSLLDSAVSAGATVRAGGSRQGEAGYFVKPTILTDVPQGHDIIDEEQFGPVLPLVPYTDLDSVIREVNTSKYGLGGSVWSSDPDRALAVGRRLRVGTVYINGHAINHGPHVPFGGARWSGIGVENSLAGLEEYTQRQVIYANGARI</sequence>
<dbReference type="Gene3D" id="3.40.605.10">
    <property type="entry name" value="Aldehyde Dehydrogenase, Chain A, domain 1"/>
    <property type="match status" value="1"/>
</dbReference>
<keyword evidence="7" id="KW-1185">Reference proteome</keyword>
<accession>A0ABP8Z1C0</accession>
<dbReference type="InterPro" id="IPR029510">
    <property type="entry name" value="Ald_DH_CS_GLU"/>
</dbReference>
<proteinExistence type="inferred from homology"/>
<dbReference type="EMBL" id="BAABKN010000019">
    <property type="protein sequence ID" value="GAA4743616.1"/>
    <property type="molecule type" value="Genomic_DNA"/>
</dbReference>
<dbReference type="Proteomes" id="UP001499882">
    <property type="component" value="Unassembled WGS sequence"/>
</dbReference>
<dbReference type="CDD" id="cd07106">
    <property type="entry name" value="ALDH_AldA-AAD23400"/>
    <property type="match status" value="1"/>
</dbReference>
<dbReference type="Pfam" id="PF00171">
    <property type="entry name" value="Aldedh"/>
    <property type="match status" value="1"/>
</dbReference>
<dbReference type="InterPro" id="IPR016161">
    <property type="entry name" value="Ald_DH/histidinol_DH"/>
</dbReference>
<dbReference type="Gene3D" id="3.40.309.10">
    <property type="entry name" value="Aldehyde Dehydrogenase, Chain A, domain 2"/>
    <property type="match status" value="1"/>
</dbReference>
<gene>
    <name evidence="6" type="ORF">GCM10023350_30430</name>
</gene>
<comment type="similarity">
    <text evidence="1 4">Belongs to the aldehyde dehydrogenase family.</text>
</comment>
<dbReference type="PANTHER" id="PTHR42804">
    <property type="entry name" value="ALDEHYDE DEHYDROGENASE"/>
    <property type="match status" value="1"/>
</dbReference>
<dbReference type="InterPro" id="IPR016162">
    <property type="entry name" value="Ald_DH_N"/>
</dbReference>
<dbReference type="RefSeq" id="WP_345527667.1">
    <property type="nucleotide sequence ID" value="NZ_BAABKN010000019.1"/>
</dbReference>
<evidence type="ECO:0000313" key="7">
    <source>
        <dbReference type="Proteomes" id="UP001499882"/>
    </source>
</evidence>